<dbReference type="Proteomes" id="UP000233654">
    <property type="component" value="Unassembled WGS sequence"/>
</dbReference>
<evidence type="ECO:0000259" key="1">
    <source>
        <dbReference type="Pfam" id="PF18731"/>
    </source>
</evidence>
<dbReference type="EMBL" id="PHEX01000048">
    <property type="protein sequence ID" value="PKQ27862.1"/>
    <property type="molecule type" value="Genomic_DNA"/>
</dbReference>
<protein>
    <submittedName>
        <fullName evidence="2">AAA+ family ATPase</fullName>
    </submittedName>
</protein>
<organism evidence="2 3">
    <name type="scientific">Candidatus Anoxymicrobium japonicum</name>
    <dbReference type="NCBI Taxonomy" id="2013648"/>
    <lineage>
        <taxon>Bacteria</taxon>
        <taxon>Bacillati</taxon>
        <taxon>Actinomycetota</taxon>
        <taxon>Candidatus Geothermincolia</taxon>
        <taxon>Candidatus Geothermincolales</taxon>
        <taxon>Candidatus Anoxymicrobiaceae</taxon>
        <taxon>Candidatus Anoxymicrobium</taxon>
    </lineage>
</organism>
<comment type="caution">
    <text evidence="2">The sequence shown here is derived from an EMBL/GenBank/DDBJ whole genome shotgun (WGS) entry which is preliminary data.</text>
</comment>
<accession>A0A2N3G5G2</accession>
<dbReference type="InterPro" id="IPR007555">
    <property type="entry name" value="DUF499"/>
</dbReference>
<proteinExistence type="predicted"/>
<sequence length="1105" mass="124550">MAKTNRDRIDEGLLLLTKGLFPFVEREMRSVYGKGWEHEASKTFTDAADAGKKLNWKDPQVILIIMSKKWNDVFKRTLGFAERNLVSELRDVRNSWAHQESFSTDDTYRALDSMARLLNAVSAAEADQIEKMKMELLRLRFEEQRRSEDRKSAPVEGRPAENLKPWREIVTPHPDVASGKYQQAEFAADLWQVYLGEGSDEYRDPTMFFHRTFLTEGLKQLLKNSILRLGGNGGDPVVELQTNFGGGKTHSQLALFHLFSGAPASELPGVEDLLKDAEATVPTGVRRAVFVGTKISPGQVHKKPDGTKIRTLWGEVAWQLGGKEGYELVKEADETSTNPGDALRELFNKYSPCLILIDEWVAYARQLHEDSTLPAGTFETQFTFAQALTEAVKAAKDTMLVVSIPASESPSPHDDDGKVSDIEVGGERGRAALSRLKNAIGRVEASWRPASSEEGFEIVRRRLFEPITDSSLFVSRDQVARAFSEMYGSQQQEFPNPCREANYERRMKAAYPIHPELFDRLFEDWSTLEKFQRTRGVLRLMAAVINSLWERQDNSLLIMPASVPMEDQRVGFELKRYLEEGWDAVIEKDVDGQNSLPMELDRENPNLGRYSACRKVARAIYMGSAPVQRAANLGIDDRQVKLGCVQPGESAATFGDALRRLTDRATYLYVDSHGHRYWYSTQPTVNRLAEDRASQLHEADVTEEISRRLRRHAGSRGDFAKVHACAPSGDIPDEKEARLVILGPEYPHTTKEKKSPAREAAAAILESRGNSPRTYRNTLVFLAPDKTRLQDLDEATYQYLAWQSIYKDREELNLNAFQTRQAETKYQNADMTVEARIPETFQWLLVPEQADPTGSIEWSETRQQGQDPLAVRASKKLKNEELLLVQLGGIRLRHELDRIPLWRGDHVGIKQLLEDFATYLYLPRLRSEDVLIDAIRDGVGSLMWETDTFAYAEARDDKKKRYKGLVAGQSARILVENETLVVKPDVAALQLRAEKAVIEPPPGPMPPGGTLGSVVVGPPGQEVIIEEIARRFHGAVRLDPLRMSRDVGSIADEVIQHLTSLLGSNVEVTLEIQADIPDGVPEKTIRDVTENCRTLKFESYGFEKE</sequence>
<dbReference type="AlphaFoldDB" id="A0A2N3G5G2"/>
<feature type="domain" description="Swt1-like HEPN" evidence="1">
    <location>
        <begin position="12"/>
        <end position="122"/>
    </location>
</feature>
<dbReference type="Pfam" id="PF18731">
    <property type="entry name" value="HEPN_Swt1"/>
    <property type="match status" value="1"/>
</dbReference>
<evidence type="ECO:0000313" key="2">
    <source>
        <dbReference type="EMBL" id="PKQ27862.1"/>
    </source>
</evidence>
<dbReference type="Pfam" id="PF04465">
    <property type="entry name" value="DUF499"/>
    <property type="match status" value="1"/>
</dbReference>
<dbReference type="InterPro" id="IPR041650">
    <property type="entry name" value="HEPN_Swt1"/>
</dbReference>
<evidence type="ECO:0000313" key="3">
    <source>
        <dbReference type="Proteomes" id="UP000233654"/>
    </source>
</evidence>
<gene>
    <name evidence="2" type="ORF">CVT63_05765</name>
</gene>
<name>A0A2N3G5G2_9ACTN</name>
<reference evidence="2 3" key="1">
    <citation type="journal article" date="2017" name="ISME J.">
        <title>Potential for microbial H2 and metal transformations associated with novel bacteria and archaea in deep terrestrial subsurface sediments.</title>
        <authorList>
            <person name="Hernsdorf A.W."/>
            <person name="Amano Y."/>
            <person name="Miyakawa K."/>
            <person name="Ise K."/>
            <person name="Suzuki Y."/>
            <person name="Anantharaman K."/>
            <person name="Probst A."/>
            <person name="Burstein D."/>
            <person name="Thomas B.C."/>
            <person name="Banfield J.F."/>
        </authorList>
    </citation>
    <scope>NUCLEOTIDE SEQUENCE [LARGE SCALE GENOMIC DNA]</scope>
    <source>
        <strain evidence="2">HGW-Actinobacteria-3</strain>
    </source>
</reference>